<dbReference type="OrthoDB" id="77251at2759"/>
<dbReference type="InterPro" id="IPR036222">
    <property type="entry name" value="CAP_N_sf"/>
</dbReference>
<dbReference type="Gene3D" id="1.25.40.330">
    <property type="entry name" value="Adenylate cyclase-associated CAP, N-terminal domain"/>
    <property type="match status" value="1"/>
</dbReference>
<dbReference type="InterPro" id="IPR036223">
    <property type="entry name" value="CAP_C_sf"/>
</dbReference>
<evidence type="ECO:0000313" key="8">
    <source>
        <dbReference type="Proteomes" id="UP000095085"/>
    </source>
</evidence>
<feature type="compositionally biased region" description="Low complexity" evidence="5">
    <location>
        <begin position="268"/>
        <end position="278"/>
    </location>
</feature>
<dbReference type="GO" id="GO:0030042">
    <property type="term" value="P:actin filament depolymerization"/>
    <property type="evidence" value="ECO:0007669"/>
    <property type="project" value="EnsemblFungi"/>
</dbReference>
<dbReference type="GO" id="GO:0007265">
    <property type="term" value="P:Ras protein signal transduction"/>
    <property type="evidence" value="ECO:0007669"/>
    <property type="project" value="EnsemblFungi"/>
</dbReference>
<dbReference type="EMBL" id="KV454540">
    <property type="protein sequence ID" value="ODV67989.1"/>
    <property type="molecule type" value="Genomic_DNA"/>
</dbReference>
<dbReference type="InterPro" id="IPR006599">
    <property type="entry name" value="CARP_motif"/>
</dbReference>
<dbReference type="GO" id="GO:0051014">
    <property type="term" value="P:actin filament severing"/>
    <property type="evidence" value="ECO:0007669"/>
    <property type="project" value="EnsemblFungi"/>
</dbReference>
<feature type="region of interest" description="Disordered" evidence="5">
    <location>
        <begin position="329"/>
        <end position="376"/>
    </location>
</feature>
<evidence type="ECO:0000259" key="6">
    <source>
        <dbReference type="PROSITE" id="PS51329"/>
    </source>
</evidence>
<feature type="domain" description="C-CAP/cofactor C-like" evidence="6">
    <location>
        <begin position="373"/>
        <end position="513"/>
    </location>
</feature>
<dbReference type="InterPro" id="IPR016098">
    <property type="entry name" value="CAP/MinC_C"/>
</dbReference>
<gene>
    <name evidence="7" type="ORF">HYPBUDRAFT_123114</name>
</gene>
<dbReference type="RefSeq" id="XP_020077056.1">
    <property type="nucleotide sequence ID" value="XM_020219302.1"/>
</dbReference>
<feature type="compositionally biased region" description="Low complexity" evidence="5">
    <location>
        <begin position="357"/>
        <end position="368"/>
    </location>
</feature>
<evidence type="ECO:0000256" key="4">
    <source>
        <dbReference type="RuleBase" id="RU000647"/>
    </source>
</evidence>
<comment type="similarity">
    <text evidence="1 4">Belongs to the CAP family.</text>
</comment>
<dbReference type="Pfam" id="PF21938">
    <property type="entry name" value="CAP_N"/>
    <property type="match status" value="1"/>
</dbReference>
<sequence length="535" mass="57335">MSGEESQFNVQGYNIVTILKRLEAATSRLEDITIFQEEANVIPDGKAGAIDGEKKKSIESGAAGAGAGSSGPSGPVKPLVIEESKQVKAFKEYLEEHVKPFTAKSKEVDTLVGQAASTLADAFEAQVKFLTIVDQAKKPDMSSGEFLELINPINSQIEKLNNLKESNRRSEYFNHLSTLSEGAPVLGWILSNLPVPMISEFKDSAQFWSNRVIKDYKEKDPKQAEWAKQFIAIFEPLKAYVKEYHTTGPAWNNKDGKNISEVLSKAPVSAAPPAAGGSAPPPPPPPPPPASIFEDDGGAAKSAPASGGGMNAVFADLNKGEGITSGLKKVDKSEMTHKNPALRQQAAAKKPTPPKKPTNLSSAPSTSAPKKKPAKKELVDGTKWIIENFTDADVPANQPITIEAEMHQSIFIGNTSGITIQVKGKANAISLSETRNTGVVVDSLISGIDVIKSYKYGLQVLEVVPMISIDKSDEGTIYLSQASVDADTQIFTSSTTALNINVPQDDDYSELAVPEQFKHTIKNGQLVSEVVEHAG</sequence>
<dbReference type="InterPro" id="IPR018106">
    <property type="entry name" value="CAP_CS_N"/>
</dbReference>
<organism evidence="7 8">
    <name type="scientific">Hyphopichia burtonii NRRL Y-1933</name>
    <dbReference type="NCBI Taxonomy" id="984485"/>
    <lineage>
        <taxon>Eukaryota</taxon>
        <taxon>Fungi</taxon>
        <taxon>Dikarya</taxon>
        <taxon>Ascomycota</taxon>
        <taxon>Saccharomycotina</taxon>
        <taxon>Pichiomycetes</taxon>
        <taxon>Debaryomycetaceae</taxon>
        <taxon>Hyphopichia</taxon>
    </lineage>
</organism>
<evidence type="ECO:0000256" key="1">
    <source>
        <dbReference type="ARBA" id="ARBA00007659"/>
    </source>
</evidence>
<dbReference type="GO" id="GO:0031138">
    <property type="term" value="P:negative regulation of conjugation with cellular fusion"/>
    <property type="evidence" value="ECO:0007669"/>
    <property type="project" value="EnsemblFungi"/>
</dbReference>
<dbReference type="GO" id="GO:0030308">
    <property type="term" value="P:negative regulation of cell growth"/>
    <property type="evidence" value="ECO:0007669"/>
    <property type="project" value="EnsemblFungi"/>
</dbReference>
<dbReference type="PROSITE" id="PS01088">
    <property type="entry name" value="CAP_1"/>
    <property type="match status" value="1"/>
</dbReference>
<dbReference type="InterPro" id="IPR017901">
    <property type="entry name" value="C-CAP_CF_C-like"/>
</dbReference>
<proteinExistence type="inferred from homology"/>
<dbReference type="FunFam" id="1.25.40.330:FF:000001">
    <property type="entry name" value="Adenylyl cyclase-associated protein"/>
    <property type="match status" value="1"/>
</dbReference>
<name>A0A1E4RL40_9ASCO</name>
<dbReference type="GeneID" id="30993852"/>
<dbReference type="PROSITE" id="PS01089">
    <property type="entry name" value="CAP_2"/>
    <property type="match status" value="1"/>
</dbReference>
<dbReference type="SMART" id="SM00673">
    <property type="entry name" value="CARP"/>
    <property type="match status" value="2"/>
</dbReference>
<dbReference type="Pfam" id="PF08603">
    <property type="entry name" value="CAP_C"/>
    <property type="match status" value="1"/>
</dbReference>
<dbReference type="GO" id="GO:0010619">
    <property type="term" value="P:adenylate cyclase-activating glucose-activated G protein-coupled receptor signaling pathway"/>
    <property type="evidence" value="ECO:0007669"/>
    <property type="project" value="EnsemblFungi"/>
</dbReference>
<evidence type="ECO:0000256" key="3">
    <source>
        <dbReference type="ARBA" id="ARBA00072052"/>
    </source>
</evidence>
<dbReference type="GO" id="GO:0000935">
    <property type="term" value="C:division septum"/>
    <property type="evidence" value="ECO:0007669"/>
    <property type="project" value="EnsemblFungi"/>
</dbReference>
<dbReference type="InterPro" id="IPR013992">
    <property type="entry name" value="Adenylate_cyclase-assoc_CAP_N"/>
</dbReference>
<dbReference type="InterPro" id="IPR028417">
    <property type="entry name" value="CAP_CS_C"/>
</dbReference>
<dbReference type="Proteomes" id="UP000095085">
    <property type="component" value="Unassembled WGS sequence"/>
</dbReference>
<dbReference type="InterPro" id="IPR013912">
    <property type="entry name" value="Adenylate_cyclase-assoc_CAP_C"/>
</dbReference>
<keyword evidence="8" id="KW-1185">Reference proteome</keyword>
<dbReference type="GO" id="GO:0090141">
    <property type="term" value="P:positive regulation of mitochondrial fission"/>
    <property type="evidence" value="ECO:0007669"/>
    <property type="project" value="EnsemblFungi"/>
</dbReference>
<dbReference type="AlphaFoldDB" id="A0A1E4RL40"/>
<feature type="compositionally biased region" description="Pro residues" evidence="5">
    <location>
        <begin position="279"/>
        <end position="290"/>
    </location>
</feature>
<dbReference type="GO" id="GO:0003779">
    <property type="term" value="F:actin binding"/>
    <property type="evidence" value="ECO:0007669"/>
    <property type="project" value="EnsemblFungi"/>
</dbReference>
<dbReference type="InterPro" id="IPR053950">
    <property type="entry name" value="CAP_N"/>
</dbReference>
<dbReference type="PANTHER" id="PTHR10652:SF0">
    <property type="entry name" value="ADENYLYL CYCLASE-ASSOCIATED PROTEIN"/>
    <property type="match status" value="1"/>
</dbReference>
<dbReference type="Pfam" id="PF01213">
    <property type="entry name" value="CAP_N-CM"/>
    <property type="match status" value="1"/>
</dbReference>
<dbReference type="GO" id="GO:0008179">
    <property type="term" value="F:adenylate cyclase binding"/>
    <property type="evidence" value="ECO:0007669"/>
    <property type="project" value="EnsemblFungi"/>
</dbReference>
<dbReference type="SUPFAM" id="SSF69340">
    <property type="entry name" value="C-terminal domain of adenylylcyclase associated protein"/>
    <property type="match status" value="1"/>
</dbReference>
<dbReference type="GO" id="GO:0030833">
    <property type="term" value="P:regulation of actin filament polymerization"/>
    <property type="evidence" value="ECO:0007669"/>
    <property type="project" value="EnsemblFungi"/>
</dbReference>
<evidence type="ECO:0000256" key="5">
    <source>
        <dbReference type="SAM" id="MobiDB-lite"/>
    </source>
</evidence>
<dbReference type="STRING" id="984485.A0A1E4RL40"/>
<comment type="function">
    <text evidence="2">The N-terminal domain binds to adenylyl cyclase, thereby enabling adenylyl cyclase to be activated by upstream regulatory signals, such as Ras. The C-terminal domain is required for normal cellular morphology and growth control.</text>
</comment>
<reference evidence="8" key="1">
    <citation type="submission" date="2016-05" db="EMBL/GenBank/DDBJ databases">
        <title>Comparative genomics of biotechnologically important yeasts.</title>
        <authorList>
            <consortium name="DOE Joint Genome Institute"/>
            <person name="Riley R."/>
            <person name="Haridas S."/>
            <person name="Wolfe K.H."/>
            <person name="Lopes M.R."/>
            <person name="Hittinger C.T."/>
            <person name="Goker M."/>
            <person name="Salamov A."/>
            <person name="Wisecaver J."/>
            <person name="Long T.M."/>
            <person name="Aerts A.L."/>
            <person name="Barry K."/>
            <person name="Choi C."/>
            <person name="Clum A."/>
            <person name="Coughlan A.Y."/>
            <person name="Deshpande S."/>
            <person name="Douglass A.P."/>
            <person name="Hanson S.J."/>
            <person name="Klenk H.-P."/>
            <person name="Labutti K."/>
            <person name="Lapidus A."/>
            <person name="Lindquist E."/>
            <person name="Lipzen A."/>
            <person name="Meier-Kolthoff J.P."/>
            <person name="Ohm R.A."/>
            <person name="Otillar R.P."/>
            <person name="Pangilinan J."/>
            <person name="Peng Y."/>
            <person name="Rokas A."/>
            <person name="Rosa C.A."/>
            <person name="Scheuner C."/>
            <person name="Sibirny A.A."/>
            <person name="Slot J.C."/>
            <person name="Stielow J.B."/>
            <person name="Sun H."/>
            <person name="Kurtzman C.P."/>
            <person name="Blackwell M."/>
            <person name="Grigoriev I.V."/>
            <person name="Jeffries T.W."/>
        </authorList>
    </citation>
    <scope>NUCLEOTIDE SEQUENCE [LARGE SCALE GENOMIC DNA]</scope>
    <source>
        <strain evidence="8">NRRL Y-1933</strain>
    </source>
</reference>
<dbReference type="PROSITE" id="PS51329">
    <property type="entry name" value="C_CAP_COFACTOR_C"/>
    <property type="match status" value="1"/>
</dbReference>
<dbReference type="GO" id="GO:0030479">
    <property type="term" value="C:actin cortical patch"/>
    <property type="evidence" value="ECO:0007669"/>
    <property type="project" value="EnsemblFungi"/>
</dbReference>
<dbReference type="PANTHER" id="PTHR10652">
    <property type="entry name" value="ADENYLYL CYCLASE-ASSOCIATED PROTEIN"/>
    <property type="match status" value="1"/>
</dbReference>
<dbReference type="GO" id="GO:0046579">
    <property type="term" value="P:positive regulation of Ras protein signal transduction"/>
    <property type="evidence" value="ECO:0007669"/>
    <property type="project" value="EnsemblFungi"/>
</dbReference>
<dbReference type="InterPro" id="IPR001837">
    <property type="entry name" value="Adenylate_cyclase-assoc_CAP"/>
</dbReference>
<dbReference type="SUPFAM" id="SSF101278">
    <property type="entry name" value="N-terminal domain of adenylylcyclase associated protein, CAP"/>
    <property type="match status" value="1"/>
</dbReference>
<protein>
    <recommendedName>
        <fullName evidence="3 4">Adenylyl cyclase-associated protein</fullName>
    </recommendedName>
</protein>
<dbReference type="GO" id="GO:0019933">
    <property type="term" value="P:cAMP-mediated signaling"/>
    <property type="evidence" value="ECO:0007669"/>
    <property type="project" value="TreeGrafter"/>
</dbReference>
<dbReference type="GO" id="GO:0042802">
    <property type="term" value="F:identical protein binding"/>
    <property type="evidence" value="ECO:0007669"/>
    <property type="project" value="EnsemblFungi"/>
</dbReference>
<evidence type="ECO:0000313" key="7">
    <source>
        <dbReference type="EMBL" id="ODV67989.1"/>
    </source>
</evidence>
<feature type="region of interest" description="Disordered" evidence="5">
    <location>
        <begin position="268"/>
        <end position="306"/>
    </location>
</feature>
<dbReference type="Gene3D" id="2.160.20.70">
    <property type="match status" value="1"/>
</dbReference>
<dbReference type="GO" id="GO:0030836">
    <property type="term" value="P:positive regulation of actin filament depolymerization"/>
    <property type="evidence" value="ECO:0007669"/>
    <property type="project" value="EnsemblFungi"/>
</dbReference>
<dbReference type="GO" id="GO:0035838">
    <property type="term" value="C:growing cell tip"/>
    <property type="evidence" value="ECO:0007669"/>
    <property type="project" value="EnsemblFungi"/>
</dbReference>
<evidence type="ECO:0000256" key="2">
    <source>
        <dbReference type="ARBA" id="ARBA00054756"/>
    </source>
</evidence>
<accession>A0A1E4RL40</accession>